<name>A0A3P3T9W0_9BACL</name>
<dbReference type="AlphaFoldDB" id="A0A3P3T9W0"/>
<dbReference type="Gene3D" id="3.40.1440.10">
    <property type="entry name" value="GIY-YIG endonuclease"/>
    <property type="match status" value="1"/>
</dbReference>
<evidence type="ECO:0000259" key="1">
    <source>
        <dbReference type="PROSITE" id="PS50164"/>
    </source>
</evidence>
<evidence type="ECO:0000313" key="2">
    <source>
        <dbReference type="EMBL" id="RRJ54821.1"/>
    </source>
</evidence>
<accession>A0A3P3T9W0</accession>
<dbReference type="InterPro" id="IPR035901">
    <property type="entry name" value="GIY-YIG_endonuc_sf"/>
</dbReference>
<sequence length="278" mass="33442">MNTTNTYYWVRVYDYSFERDGGEKGTLLDEFYLSDITGGRDEAKQKVLDRFCTNTSTELKFAKPKKKNGIYAIVMDSEKYWYDRFYAQIDTFCFWCTKPVKGKASEFPRAYIGDGHYYESRDSVFTDLEQTAYFCTTDCEIHYKRSQKSDEGEFQIKEEGNNGDIFGYIYLIYNRAEDHYYIGQTRYMPFFRWQEHVKEGKKGHINDLSFSVLSEIYRDKRWNDLQNQQYLNSMEAWWISKYEFEGHKVFNISKPKITIDYLKEKFNDMVIRQEQMLL</sequence>
<comment type="caution">
    <text evidence="2">The sequence shown here is derived from an EMBL/GenBank/DDBJ whole genome shotgun (WGS) entry which is preliminary data.</text>
</comment>
<evidence type="ECO:0000313" key="3">
    <source>
        <dbReference type="Proteomes" id="UP000267017"/>
    </source>
</evidence>
<keyword evidence="3" id="KW-1185">Reference proteome</keyword>
<dbReference type="InterPro" id="IPR000305">
    <property type="entry name" value="GIY-YIG_endonuc"/>
</dbReference>
<proteinExistence type="predicted"/>
<dbReference type="OrthoDB" id="2665200at2"/>
<feature type="domain" description="GIY-YIG" evidence="1">
    <location>
        <begin position="165"/>
        <end position="252"/>
    </location>
</feature>
<dbReference type="PROSITE" id="PS50164">
    <property type="entry name" value="GIY_YIG"/>
    <property type="match status" value="1"/>
</dbReference>
<dbReference type="RefSeq" id="WP_128635905.1">
    <property type="nucleotide sequence ID" value="NZ_RRCN01000002.1"/>
</dbReference>
<gene>
    <name evidence="2" type="ORF">EHV15_35110</name>
</gene>
<dbReference type="Proteomes" id="UP000267017">
    <property type="component" value="Unassembled WGS sequence"/>
</dbReference>
<organism evidence="2 3">
    <name type="scientific">Paenibacillus oralis</name>
    <dbReference type="NCBI Taxonomy" id="2490856"/>
    <lineage>
        <taxon>Bacteria</taxon>
        <taxon>Bacillati</taxon>
        <taxon>Bacillota</taxon>
        <taxon>Bacilli</taxon>
        <taxon>Bacillales</taxon>
        <taxon>Paenibacillaceae</taxon>
        <taxon>Paenibacillus</taxon>
    </lineage>
</organism>
<dbReference type="EMBL" id="RRCN01000002">
    <property type="protein sequence ID" value="RRJ54821.1"/>
    <property type="molecule type" value="Genomic_DNA"/>
</dbReference>
<protein>
    <recommendedName>
        <fullName evidence="1">GIY-YIG domain-containing protein</fullName>
    </recommendedName>
</protein>
<reference evidence="2 3" key="1">
    <citation type="submission" date="2018-11" db="EMBL/GenBank/DDBJ databases">
        <title>Genome sequencing of Paenibacillus sp. KCOM 3021 (= ChDC PVNT-B20).</title>
        <authorList>
            <person name="Kook J.-K."/>
            <person name="Park S.-N."/>
            <person name="Lim Y.K."/>
        </authorList>
    </citation>
    <scope>NUCLEOTIDE SEQUENCE [LARGE SCALE GENOMIC DNA]</scope>
    <source>
        <strain evidence="2 3">KCOM 3021</strain>
    </source>
</reference>